<dbReference type="InterPro" id="IPR050955">
    <property type="entry name" value="Plant_Biomass_Hydrol_Est"/>
</dbReference>
<gene>
    <name evidence="3" type="ORF">LTR84_008396</name>
</gene>
<dbReference type="AlphaFoldDB" id="A0AAV9MX10"/>
<name>A0AAV9MX10_9EURO</name>
<evidence type="ECO:0000256" key="2">
    <source>
        <dbReference type="ARBA" id="ARBA00022801"/>
    </source>
</evidence>
<comment type="caution">
    <text evidence="3">The sequence shown here is derived from an EMBL/GenBank/DDBJ whole genome shotgun (WGS) entry which is preliminary data.</text>
</comment>
<evidence type="ECO:0000256" key="1">
    <source>
        <dbReference type="ARBA" id="ARBA00022729"/>
    </source>
</evidence>
<evidence type="ECO:0000313" key="4">
    <source>
        <dbReference type="Proteomes" id="UP001358417"/>
    </source>
</evidence>
<dbReference type="Gene3D" id="3.40.50.1820">
    <property type="entry name" value="alpha/beta hydrolase"/>
    <property type="match status" value="1"/>
</dbReference>
<dbReference type="SUPFAM" id="SSF53474">
    <property type="entry name" value="alpha/beta-Hydrolases"/>
    <property type="match status" value="1"/>
</dbReference>
<evidence type="ECO:0008006" key="5">
    <source>
        <dbReference type="Google" id="ProtNLM"/>
    </source>
</evidence>
<organism evidence="3 4">
    <name type="scientific">Exophiala bonariae</name>
    <dbReference type="NCBI Taxonomy" id="1690606"/>
    <lineage>
        <taxon>Eukaryota</taxon>
        <taxon>Fungi</taxon>
        <taxon>Dikarya</taxon>
        <taxon>Ascomycota</taxon>
        <taxon>Pezizomycotina</taxon>
        <taxon>Eurotiomycetes</taxon>
        <taxon>Chaetothyriomycetidae</taxon>
        <taxon>Chaetothyriales</taxon>
        <taxon>Herpotrichiellaceae</taxon>
        <taxon>Exophiala</taxon>
    </lineage>
</organism>
<dbReference type="Proteomes" id="UP001358417">
    <property type="component" value="Unassembled WGS sequence"/>
</dbReference>
<proteinExistence type="predicted"/>
<sequence length="301" mass="32963">MATTRLLGTSDIPAEHWRAAQLIDRTPFIASTFEPRAQASYCMYVPKQHYELPSITSRKLPLIVTIHGSGRRAERARESLVSLADRTGSAILAPLFPTGVGGDPNEAHNYKFLAYRGIRYDLILLAMLDEVAARWPGVATEKVFLVGFSGGGQFALRFFYLHPQRISAVSVGAPGVVTRLDPVVEWPRGIQGVGDVFGGLEVNVDKLKEVQHVQLIVGGDDVENVGGGLLQWLRMRNAMSDPLSQAVGSFQLPNRKEALESLYHEFLGAGIPSSFVVVDGVAHENMKVLPSIIEFLEPFLT</sequence>
<keyword evidence="4" id="KW-1185">Reference proteome</keyword>
<dbReference type="PANTHER" id="PTHR43037:SF5">
    <property type="entry name" value="FERULOYL ESTERASE"/>
    <property type="match status" value="1"/>
</dbReference>
<dbReference type="GO" id="GO:0016787">
    <property type="term" value="F:hydrolase activity"/>
    <property type="evidence" value="ECO:0007669"/>
    <property type="project" value="UniProtKB-KW"/>
</dbReference>
<dbReference type="RefSeq" id="XP_064701847.1">
    <property type="nucleotide sequence ID" value="XM_064851942.1"/>
</dbReference>
<accession>A0AAV9MX10</accession>
<reference evidence="3 4" key="1">
    <citation type="submission" date="2023-08" db="EMBL/GenBank/DDBJ databases">
        <title>Black Yeasts Isolated from many extreme environments.</title>
        <authorList>
            <person name="Coleine C."/>
            <person name="Stajich J.E."/>
            <person name="Selbmann L."/>
        </authorList>
    </citation>
    <scope>NUCLEOTIDE SEQUENCE [LARGE SCALE GENOMIC DNA]</scope>
    <source>
        <strain evidence="3 4">CCFEE 5792</strain>
    </source>
</reference>
<dbReference type="PANTHER" id="PTHR43037">
    <property type="entry name" value="UNNAMED PRODUCT-RELATED"/>
    <property type="match status" value="1"/>
</dbReference>
<dbReference type="GeneID" id="89976559"/>
<keyword evidence="1" id="KW-0732">Signal</keyword>
<dbReference type="InterPro" id="IPR029058">
    <property type="entry name" value="AB_hydrolase_fold"/>
</dbReference>
<protein>
    <recommendedName>
        <fullName evidence="5">Carboxylic ester hydrolase</fullName>
    </recommendedName>
</protein>
<evidence type="ECO:0000313" key="3">
    <source>
        <dbReference type="EMBL" id="KAK5046253.1"/>
    </source>
</evidence>
<keyword evidence="2" id="KW-0378">Hydrolase</keyword>
<dbReference type="EMBL" id="JAVRRD010000031">
    <property type="protein sequence ID" value="KAK5046253.1"/>
    <property type="molecule type" value="Genomic_DNA"/>
</dbReference>